<protein>
    <submittedName>
        <fullName evidence="1">Uncharacterized protein</fullName>
    </submittedName>
</protein>
<dbReference type="EMBL" id="MDDR01000059">
    <property type="protein sequence ID" value="OIN45213.1"/>
    <property type="molecule type" value="Genomic_DNA"/>
</dbReference>
<proteinExistence type="predicted"/>
<evidence type="ECO:0000313" key="2">
    <source>
        <dbReference type="Proteomes" id="UP000181661"/>
    </source>
</evidence>
<dbReference type="Proteomes" id="UP000181661">
    <property type="component" value="Unassembled WGS sequence"/>
</dbReference>
<dbReference type="AlphaFoldDB" id="A0A1S2UFX5"/>
<dbReference type="RefSeq" id="WP_071487264.1">
    <property type="nucleotide sequence ID" value="NZ_FNTS01000002.1"/>
</dbReference>
<sequence>MIQSNISEDLKMPCETCQKPDENVIWLNFGIKIISIPSAQLCPQEQDLYRFFFESGLVWRVDHKDAYGQFWLCVQHDEQRYELLTPLPGTYRKVPCDPAYPVPKF</sequence>
<name>A0A1S2UFX5_9PSED</name>
<comment type="caution">
    <text evidence="1">The sequence shown here is derived from an EMBL/GenBank/DDBJ whole genome shotgun (WGS) entry which is preliminary data.</text>
</comment>
<accession>A0A1S2UFX5</accession>
<gene>
    <name evidence="1" type="ORF">BFL40_29555</name>
</gene>
<reference evidence="1 2" key="1">
    <citation type="submission" date="2016-08" db="EMBL/GenBank/DDBJ databases">
        <title>Draft genome sequence of Pseudomonas costantinii LMG 22119, type strain isolated from cultivated mushroom (Agaricus bisporus) sporophores.</title>
        <authorList>
            <person name="Tambong J.T."/>
        </authorList>
    </citation>
    <scope>NUCLEOTIDE SEQUENCE [LARGE SCALE GENOMIC DNA]</scope>
    <source>
        <strain evidence="1 2">LMG 22119</strain>
    </source>
</reference>
<organism evidence="1 2">
    <name type="scientific">Pseudomonas costantinii</name>
    <dbReference type="NCBI Taxonomy" id="168469"/>
    <lineage>
        <taxon>Bacteria</taxon>
        <taxon>Pseudomonadati</taxon>
        <taxon>Pseudomonadota</taxon>
        <taxon>Gammaproteobacteria</taxon>
        <taxon>Pseudomonadales</taxon>
        <taxon>Pseudomonadaceae</taxon>
        <taxon>Pseudomonas</taxon>
    </lineage>
</organism>
<evidence type="ECO:0000313" key="1">
    <source>
        <dbReference type="EMBL" id="OIN45213.1"/>
    </source>
</evidence>